<organism evidence="2 3">
    <name type="scientific">Roseovarius bejariae</name>
    <dbReference type="NCBI Taxonomy" id="2576383"/>
    <lineage>
        <taxon>Bacteria</taxon>
        <taxon>Pseudomonadati</taxon>
        <taxon>Pseudomonadota</taxon>
        <taxon>Alphaproteobacteria</taxon>
        <taxon>Rhodobacterales</taxon>
        <taxon>Roseobacteraceae</taxon>
        <taxon>Roseovarius</taxon>
    </lineage>
</organism>
<dbReference type="SUPFAM" id="SSF52540">
    <property type="entry name" value="P-loop containing nucleoside triphosphate hydrolases"/>
    <property type="match status" value="1"/>
</dbReference>
<dbReference type="OrthoDB" id="7561710at2"/>
<gene>
    <name evidence="2" type="ORF">FDP25_00040</name>
</gene>
<sequence>MAGNGHYDADRIRQLLKSEGNIRRVIDDLYGPDAAYDARSKVITIADVLGGSGESCKIQLSGTYAGRFRDFNPGGTRESGDLIDAVMEVRRLSFPEALAHVGALLGEAPRLQSVETPKKPPASKTHDDLQPINPETLIRYQSLLDREPRAIAYLEGRGLNRGTIERFGLGIAPPYPHDAPKDKQTRCALTSPIVDRRGRFLGRMPKTTIPGLTTNPRDAKGWCHGNPQSYWDGKIGHKTRLFVTEGMKDLWRLSQEIQGTGLGSEMALLTSTHGSGIPEEWKDPEFWAPWDEIFLGQDADPAGQAMAQKCRRLAMRDVRRMRPPGVEGADWTDYFQSGARLTDFEALLAEAPRLEARIEEAKPDRPLDADDDGEYAIERININGAFQKGQLYYPFRVRRTETVEVLEHLPDGRRIKVPKKTHVLVTQIVRSDGDVLTPKEMPSPAGTADEDRIIALEDGTIITSIPRPEDYATWRTESINAYIAKVRENQEPHRPFGEIMGDLLDHLRTTTWLPHEPDYALMAAYVAMSYVYNAFEAIPMLLMNGEKGSGKSTTAEAIADLSYNGHVLGAGSEKAMIRFVDMGRGLLVLDDLEKVGQRRGRQGAAEFNDINQILKVSYNKKTGVKTIVDSNGNNQRLVFYGPKVITNISGLDPVNESRTYTIHCRPMPLDVALSGRIKGHNRERCDELRQELHAWGMAQARTAREIYEERMATLGDRAKQIAAPLEVIAEMAGNEDFSAQLKQAIERQGARRAEDVTPIDLLVAAATEAVARGARHYVSAEQIRLELALMPEAMMGSPAQPDDLAVLEDTRWIGKTLLAQEIRRTNESKRLRLPGGYNRWYDLSPGFVARVLQDKAEAGEPVAAPYPGDDPRHALRYCEDEPSCASCPYSGSCRIVQKDIYEQKSRMTGPIGGKI</sequence>
<protein>
    <submittedName>
        <fullName evidence="2">DUF3631 domain-containing protein</fullName>
    </submittedName>
</protein>
<dbReference type="Gene3D" id="3.40.1360.10">
    <property type="match status" value="1"/>
</dbReference>
<dbReference type="EMBL" id="SZWE01000001">
    <property type="protein sequence ID" value="MRU13816.1"/>
    <property type="molecule type" value="Genomic_DNA"/>
</dbReference>
<dbReference type="PANTHER" id="PTHR30313:SF2">
    <property type="entry name" value="DNA PRIMASE"/>
    <property type="match status" value="1"/>
</dbReference>
<comment type="caution">
    <text evidence="2">The sequence shown here is derived from an EMBL/GenBank/DDBJ whole genome shotgun (WGS) entry which is preliminary data.</text>
</comment>
<dbReference type="GO" id="GO:0005737">
    <property type="term" value="C:cytoplasm"/>
    <property type="evidence" value="ECO:0007669"/>
    <property type="project" value="TreeGrafter"/>
</dbReference>
<dbReference type="InterPro" id="IPR027417">
    <property type="entry name" value="P-loop_NTPase"/>
</dbReference>
<dbReference type="RefSeq" id="WP_154148149.1">
    <property type="nucleotide sequence ID" value="NZ_SZWE01000001.1"/>
</dbReference>
<evidence type="ECO:0000313" key="2">
    <source>
        <dbReference type="EMBL" id="MRU13816.1"/>
    </source>
</evidence>
<dbReference type="InterPro" id="IPR050219">
    <property type="entry name" value="DnaG_primase"/>
</dbReference>
<evidence type="ECO:0000313" key="3">
    <source>
        <dbReference type="Proteomes" id="UP000564704"/>
    </source>
</evidence>
<proteinExistence type="predicted"/>
<evidence type="ECO:0000256" key="1">
    <source>
        <dbReference type="SAM" id="MobiDB-lite"/>
    </source>
</evidence>
<name>A0A844CRC3_9RHOB</name>
<feature type="region of interest" description="Disordered" evidence="1">
    <location>
        <begin position="111"/>
        <end position="130"/>
    </location>
</feature>
<reference evidence="2 3" key="1">
    <citation type="submission" date="2019-05" db="EMBL/GenBank/DDBJ databases">
        <title>Roseovarius bejariae sp. nov., a moderately halophylic bacterium isolated from a saline soil in Rambla Salada (Murcia).</title>
        <authorList>
            <person name="Castro D.J."/>
            <person name="Gomez-Altuve A."/>
            <person name="Reina J.C."/>
            <person name="Rodriguez M."/>
            <person name="Sampedro I."/>
            <person name="Llamas I."/>
            <person name="Martinez-Checa F."/>
        </authorList>
    </citation>
    <scope>NUCLEOTIDE SEQUENCE [LARGE SCALE GENOMIC DNA]</scope>
    <source>
        <strain evidence="2 3">A21</strain>
    </source>
</reference>
<dbReference type="AlphaFoldDB" id="A0A844CRC3"/>
<dbReference type="SUPFAM" id="SSF56731">
    <property type="entry name" value="DNA primase core"/>
    <property type="match status" value="1"/>
</dbReference>
<dbReference type="GO" id="GO:0006269">
    <property type="term" value="P:DNA replication, synthesis of primer"/>
    <property type="evidence" value="ECO:0007669"/>
    <property type="project" value="TreeGrafter"/>
</dbReference>
<dbReference type="Proteomes" id="UP000564704">
    <property type="component" value="Unassembled WGS sequence"/>
</dbReference>
<dbReference type="PANTHER" id="PTHR30313">
    <property type="entry name" value="DNA PRIMASE"/>
    <property type="match status" value="1"/>
</dbReference>
<keyword evidence="3" id="KW-1185">Reference proteome</keyword>
<accession>A0A844CRC3</accession>